<evidence type="ECO:0000313" key="2">
    <source>
        <dbReference type="EMBL" id="QGS52155.1"/>
    </source>
</evidence>
<dbReference type="Proteomes" id="UP000424468">
    <property type="component" value="Chromosome"/>
</dbReference>
<dbReference type="OrthoDB" id="388181at2"/>
<feature type="transmembrane region" description="Helical" evidence="1">
    <location>
        <begin position="44"/>
        <end position="66"/>
    </location>
</feature>
<proteinExistence type="predicted"/>
<reference evidence="2 3" key="1">
    <citation type="submission" date="2019-11" db="EMBL/GenBank/DDBJ databases">
        <title>Complete genome sequence of Spiroplasma tabanidicola TAUS-1 (DSM 22603).</title>
        <authorList>
            <person name="Huang C.-T."/>
            <person name="Lin Y.-C."/>
            <person name="Kuo C.-H."/>
        </authorList>
    </citation>
    <scope>NUCLEOTIDE SEQUENCE [LARGE SCALE GENOMIC DNA]</scope>
    <source>
        <strain evidence="2 3">TAUS-1</strain>
    </source>
</reference>
<feature type="transmembrane region" description="Helical" evidence="1">
    <location>
        <begin position="326"/>
        <end position="347"/>
    </location>
</feature>
<name>A0A6I6CB40_9MOLU</name>
<feature type="transmembrane region" description="Helical" evidence="1">
    <location>
        <begin position="359"/>
        <end position="384"/>
    </location>
</feature>
<evidence type="ECO:0000313" key="3">
    <source>
        <dbReference type="Proteomes" id="UP000424468"/>
    </source>
</evidence>
<feature type="transmembrane region" description="Helical" evidence="1">
    <location>
        <begin position="291"/>
        <end position="314"/>
    </location>
</feature>
<accession>A0A6I6CB40</accession>
<evidence type="ECO:0000256" key="1">
    <source>
        <dbReference type="SAM" id="Phobius"/>
    </source>
</evidence>
<keyword evidence="1" id="KW-1133">Transmembrane helix</keyword>
<feature type="transmembrane region" description="Helical" evidence="1">
    <location>
        <begin position="222"/>
        <end position="242"/>
    </location>
</feature>
<gene>
    <name evidence="2" type="ORF">STABA_v1c07990</name>
</gene>
<feature type="transmembrane region" description="Helical" evidence="1">
    <location>
        <begin position="5"/>
        <end position="24"/>
    </location>
</feature>
<feature type="transmembrane region" description="Helical" evidence="1">
    <location>
        <begin position="254"/>
        <end position="279"/>
    </location>
</feature>
<dbReference type="KEGG" id="stab:STABA_v1c07990"/>
<keyword evidence="1" id="KW-0472">Membrane</keyword>
<dbReference type="RefSeq" id="WP_156006827.1">
    <property type="nucleotide sequence ID" value="NZ_CP046276.1"/>
</dbReference>
<organism evidence="2 3">
    <name type="scientific">Spiroplasma tabanidicola</name>
    <dbReference type="NCBI Taxonomy" id="324079"/>
    <lineage>
        <taxon>Bacteria</taxon>
        <taxon>Bacillati</taxon>
        <taxon>Mycoplasmatota</taxon>
        <taxon>Mollicutes</taxon>
        <taxon>Entomoplasmatales</taxon>
        <taxon>Spiroplasmataceae</taxon>
        <taxon>Spiroplasma</taxon>
    </lineage>
</organism>
<feature type="transmembrane region" description="Helical" evidence="1">
    <location>
        <begin position="396"/>
        <end position="417"/>
    </location>
</feature>
<dbReference type="AlphaFoldDB" id="A0A6I6CB40"/>
<dbReference type="EMBL" id="CP046276">
    <property type="protein sequence ID" value="QGS52155.1"/>
    <property type="molecule type" value="Genomic_DNA"/>
</dbReference>
<sequence>MKKIIFEIVFITIMTFLYYIYSSWLDNSKDTDSTLYEIFSPFKLIILGSIFTIVYGAIKTILFYNLKNLSEYKKNLRNNILFEFESTLDYLDSLKNSLIEKNMNKIKWYVKYYSNIKYRPIYLNLLIDELASRMLSEHDYGDLVQSCNLAIESIKEIFQKEKDRLGYKKSENLFELKRVNEYYNKNSWIVIKFYMTLFNKDIHSDEYEVNKWKITSLYILRFSYFLYPAFFISLILFISIGAGLYSQDIVLSRYFYASFAFCVFLVASSLYLSNLIYNARKRHIRIFWPHLMIYLGFIFLIFLDIFLNIIFSPILKSSTEWYESDLITFLCYLVYIVLSTMLLSFVFSSILELFEYRTFSVLNLIFNIIIPICLFIISFTLNYFSAKNIETNKLYLINFSVIFVYWLFLMVSSRFIVK</sequence>
<protein>
    <submittedName>
        <fullName evidence="2">Uncharacterized protein</fullName>
    </submittedName>
</protein>
<keyword evidence="3" id="KW-1185">Reference proteome</keyword>
<keyword evidence="1" id="KW-0812">Transmembrane</keyword>